<dbReference type="RefSeq" id="WP_214536179.1">
    <property type="nucleotide sequence ID" value="NZ_JAHFVK010000002.1"/>
</dbReference>
<dbReference type="InterPro" id="IPR032466">
    <property type="entry name" value="Metal_Hydrolase"/>
</dbReference>
<keyword evidence="4" id="KW-1185">Reference proteome</keyword>
<gene>
    <name evidence="3" type="ORF">KK137_09360</name>
</gene>
<protein>
    <submittedName>
        <fullName evidence="3">Amidohydrolase</fullName>
    </submittedName>
</protein>
<name>A0ABS5W456_9SPHN</name>
<dbReference type="Gene3D" id="2.30.40.10">
    <property type="entry name" value="Urease, subunit C, domain 1"/>
    <property type="match status" value="1"/>
</dbReference>
<dbReference type="Pfam" id="PF07969">
    <property type="entry name" value="Amidohydro_3"/>
    <property type="match status" value="1"/>
</dbReference>
<dbReference type="InterPro" id="IPR033932">
    <property type="entry name" value="YtcJ-like"/>
</dbReference>
<dbReference type="EMBL" id="JAHFVK010000002">
    <property type="protein sequence ID" value="MBT2134540.1"/>
    <property type="molecule type" value="Genomic_DNA"/>
</dbReference>
<feature type="domain" description="Amidohydrolase 3" evidence="2">
    <location>
        <begin position="73"/>
        <end position="547"/>
    </location>
</feature>
<reference evidence="3 4" key="1">
    <citation type="submission" date="2021-05" db="EMBL/GenBank/DDBJ databases">
        <title>Croceibacterium sp. LX-88 genome sequence.</title>
        <authorList>
            <person name="Luo X."/>
        </authorList>
    </citation>
    <scope>NUCLEOTIDE SEQUENCE [LARGE SCALE GENOMIC DNA]</scope>
    <source>
        <strain evidence="3 4">LX-88</strain>
    </source>
</reference>
<feature type="signal peptide" evidence="1">
    <location>
        <begin position="1"/>
        <end position="20"/>
    </location>
</feature>
<dbReference type="Proteomes" id="UP000811255">
    <property type="component" value="Unassembled WGS sequence"/>
</dbReference>
<dbReference type="PANTHER" id="PTHR22642:SF2">
    <property type="entry name" value="PROTEIN LONG AFTER FAR-RED 3"/>
    <property type="match status" value="1"/>
</dbReference>
<comment type="caution">
    <text evidence="3">The sequence shown here is derived from an EMBL/GenBank/DDBJ whole genome shotgun (WGS) entry which is preliminary data.</text>
</comment>
<sequence length="562" mass="60069">MIARLLAAVALAALPAAALADTLVDNINGLSVDRDGKVTHFSAMVIDDRGRISQVIGNGERPPQNIDYRENGRGRTVIPGMIDAHVHVMALGLAQLTVDLSDTRSLAEAQAKIAAYAAANPERPWIVGRGWNQEQWGLGRFPTAAELDAAVSDRPVWLERVDGHAGWANSVAISVSGVTAATADPAGGRVERLPGGKQPAGVFVDAAMDLVGKNVPPPRATDRDVALHKAQELLVRNGVTAVADMGTSIEDWMTFRRAGDEGRLRVRIMAYASSVPDMVLIGGSGPTQWLYEDRLRLNGLKLYLDGALGSRGAMLKAPYADDPANKGLPVINGTQLRNNMSRAAMDDYQVAIHAIGDAANAEALDAIEELSADYTGDRRWRIEHAQIVDPADIPRFGQHGVIASMQPVHQTSDRLMAEARLGPDRLAGAYAWRSLHDAGAPLAFGSDAPVEAPEPFVGIAAAITREDAQGQPPGGWHPEQRLTREEALAAYTSGAAYAGFAEGRFGRLAAGERADFLVLDTDPLTADPSDLRNVRVLETWIGGEKVYDASPEERRSVEGPGR</sequence>
<keyword evidence="1" id="KW-0732">Signal</keyword>
<feature type="chain" id="PRO_5046032400" evidence="1">
    <location>
        <begin position="21"/>
        <end position="562"/>
    </location>
</feature>
<evidence type="ECO:0000259" key="2">
    <source>
        <dbReference type="Pfam" id="PF07969"/>
    </source>
</evidence>
<proteinExistence type="predicted"/>
<accession>A0ABS5W456</accession>
<dbReference type="Gene3D" id="3.20.20.140">
    <property type="entry name" value="Metal-dependent hydrolases"/>
    <property type="match status" value="1"/>
</dbReference>
<evidence type="ECO:0000313" key="3">
    <source>
        <dbReference type="EMBL" id="MBT2134540.1"/>
    </source>
</evidence>
<dbReference type="CDD" id="cd01300">
    <property type="entry name" value="YtcJ_like"/>
    <property type="match status" value="1"/>
</dbReference>
<dbReference type="SUPFAM" id="SSF51338">
    <property type="entry name" value="Composite domain of metallo-dependent hydrolases"/>
    <property type="match status" value="1"/>
</dbReference>
<dbReference type="Gene3D" id="3.10.310.70">
    <property type="match status" value="1"/>
</dbReference>
<evidence type="ECO:0000256" key="1">
    <source>
        <dbReference type="SAM" id="SignalP"/>
    </source>
</evidence>
<dbReference type="InterPro" id="IPR013108">
    <property type="entry name" value="Amidohydro_3"/>
</dbReference>
<organism evidence="3 4">
    <name type="scientific">Croceibacterium selenioxidans</name>
    <dbReference type="NCBI Taxonomy" id="2838833"/>
    <lineage>
        <taxon>Bacteria</taxon>
        <taxon>Pseudomonadati</taxon>
        <taxon>Pseudomonadota</taxon>
        <taxon>Alphaproteobacteria</taxon>
        <taxon>Sphingomonadales</taxon>
        <taxon>Erythrobacteraceae</taxon>
        <taxon>Croceibacterium</taxon>
    </lineage>
</organism>
<evidence type="ECO:0000313" key="4">
    <source>
        <dbReference type="Proteomes" id="UP000811255"/>
    </source>
</evidence>
<dbReference type="InterPro" id="IPR011059">
    <property type="entry name" value="Metal-dep_hydrolase_composite"/>
</dbReference>
<dbReference type="PANTHER" id="PTHR22642">
    <property type="entry name" value="IMIDAZOLONEPROPIONASE"/>
    <property type="match status" value="1"/>
</dbReference>
<dbReference type="SUPFAM" id="SSF51556">
    <property type="entry name" value="Metallo-dependent hydrolases"/>
    <property type="match status" value="1"/>
</dbReference>